<keyword evidence="1" id="KW-0880">Kelch repeat</keyword>
<dbReference type="OrthoDB" id="1932706at2759"/>
<dbReference type="Gene3D" id="2.120.10.80">
    <property type="entry name" value="Kelch-type beta propeller"/>
    <property type="match status" value="2"/>
</dbReference>
<evidence type="ECO:0000256" key="1">
    <source>
        <dbReference type="ARBA" id="ARBA00022441"/>
    </source>
</evidence>
<dbReference type="PANTHER" id="PTHR46093">
    <property type="entry name" value="ACYL-COA-BINDING DOMAIN-CONTAINING PROTEIN 5"/>
    <property type="match status" value="1"/>
</dbReference>
<organism evidence="5 6">
    <name type="scientific">Funneliformis caledonium</name>
    <dbReference type="NCBI Taxonomy" id="1117310"/>
    <lineage>
        <taxon>Eukaryota</taxon>
        <taxon>Fungi</taxon>
        <taxon>Fungi incertae sedis</taxon>
        <taxon>Mucoromycota</taxon>
        <taxon>Glomeromycotina</taxon>
        <taxon>Glomeromycetes</taxon>
        <taxon>Glomerales</taxon>
        <taxon>Glomeraceae</taxon>
        <taxon>Funneliformis</taxon>
    </lineage>
</organism>
<comment type="caution">
    <text evidence="5">The sequence shown here is derived from an EMBL/GenBank/DDBJ whole genome shotgun (WGS) entry which is preliminary data.</text>
</comment>
<keyword evidence="3" id="KW-1133">Transmembrane helix</keyword>
<dbReference type="EMBL" id="CAJVPQ010000697">
    <property type="protein sequence ID" value="CAG8503378.1"/>
    <property type="molecule type" value="Genomic_DNA"/>
</dbReference>
<keyword evidence="3" id="KW-0812">Transmembrane</keyword>
<keyword evidence="2" id="KW-0677">Repeat</keyword>
<evidence type="ECO:0000256" key="2">
    <source>
        <dbReference type="ARBA" id="ARBA00022737"/>
    </source>
</evidence>
<gene>
    <name evidence="5" type="ORF">FCALED_LOCUS3821</name>
</gene>
<dbReference type="PANTHER" id="PTHR46093:SF18">
    <property type="entry name" value="FIBRONECTIN TYPE-III DOMAIN-CONTAINING PROTEIN"/>
    <property type="match status" value="1"/>
</dbReference>
<evidence type="ECO:0000313" key="6">
    <source>
        <dbReference type="Proteomes" id="UP000789570"/>
    </source>
</evidence>
<sequence length="435" mass="48739">MSKNSLILLSLIQILILTFEGSCRSIEFVPTQRYLHTATHIDNKLYILGGLTFNENNYITEKNKAFIGTDKQFFYFDMSIPFNTKTMLWVDQTDFDIIPNHIAATSSIGCANNNTFLLYGGKSLLSRMDTNLVYAFNTQTNSWSVPKLTDGNFNIKKDSLKGIMHNGKMYLFGGLIDGQLSNDMLIFDTINMNFTTGSSVNAPSPRKHYGAALFDNQYIAYFGGKADDIGEFQMSEIHIYDTMNDSWTNRKSTGNVPTARSGFSVVLGLDGKRLIIFGGNQTYLPEALYVLDLQTFVWSIPKTSSGRKPKARFLHQANVIGNFMVITFGMGYNTTLKEHDVLLLDISNNDEYKWTNVFDPSPPETTSLPMPPTPSSSSFYLQQSNGLGALVGAVIGSLFSGISLSFGSILLYRWHKDRKYRRQAIPTPGERKIIN</sequence>
<feature type="chain" id="PRO_5040346965" evidence="4">
    <location>
        <begin position="26"/>
        <end position="435"/>
    </location>
</feature>
<dbReference type="Pfam" id="PF24681">
    <property type="entry name" value="Kelch_KLHDC2_KLHL20_DRC7"/>
    <property type="match status" value="1"/>
</dbReference>
<dbReference type="Proteomes" id="UP000789570">
    <property type="component" value="Unassembled WGS sequence"/>
</dbReference>
<name>A0A9N8ZQ19_9GLOM</name>
<proteinExistence type="predicted"/>
<dbReference type="AlphaFoldDB" id="A0A9N8ZQ19"/>
<feature type="signal peptide" evidence="4">
    <location>
        <begin position="1"/>
        <end position="25"/>
    </location>
</feature>
<accession>A0A9N8ZQ19</accession>
<evidence type="ECO:0000256" key="3">
    <source>
        <dbReference type="SAM" id="Phobius"/>
    </source>
</evidence>
<protein>
    <submittedName>
        <fullName evidence="5">8280_t:CDS:1</fullName>
    </submittedName>
</protein>
<dbReference type="InterPro" id="IPR015915">
    <property type="entry name" value="Kelch-typ_b-propeller"/>
</dbReference>
<evidence type="ECO:0000313" key="5">
    <source>
        <dbReference type="EMBL" id="CAG8503378.1"/>
    </source>
</evidence>
<evidence type="ECO:0000256" key="4">
    <source>
        <dbReference type="SAM" id="SignalP"/>
    </source>
</evidence>
<keyword evidence="3" id="KW-0472">Membrane</keyword>
<dbReference type="SUPFAM" id="SSF117281">
    <property type="entry name" value="Kelch motif"/>
    <property type="match status" value="1"/>
</dbReference>
<feature type="transmembrane region" description="Helical" evidence="3">
    <location>
        <begin position="387"/>
        <end position="412"/>
    </location>
</feature>
<reference evidence="5" key="1">
    <citation type="submission" date="2021-06" db="EMBL/GenBank/DDBJ databases">
        <authorList>
            <person name="Kallberg Y."/>
            <person name="Tangrot J."/>
            <person name="Rosling A."/>
        </authorList>
    </citation>
    <scope>NUCLEOTIDE SEQUENCE</scope>
    <source>
        <strain evidence="5">UK204</strain>
    </source>
</reference>
<keyword evidence="4" id="KW-0732">Signal</keyword>
<keyword evidence="6" id="KW-1185">Reference proteome</keyword>